<feature type="compositionally biased region" description="Low complexity" evidence="7">
    <location>
        <begin position="705"/>
        <end position="723"/>
    </location>
</feature>
<dbReference type="Pfam" id="PF02146">
    <property type="entry name" value="SIR2"/>
    <property type="match status" value="1"/>
</dbReference>
<evidence type="ECO:0000256" key="2">
    <source>
        <dbReference type="ARBA" id="ARBA00006924"/>
    </source>
</evidence>
<dbReference type="Gene3D" id="3.30.1600.10">
    <property type="entry name" value="SIR2/SIRT2 'Small Domain"/>
    <property type="match status" value="1"/>
</dbReference>
<feature type="compositionally biased region" description="Acidic residues" evidence="7">
    <location>
        <begin position="674"/>
        <end position="685"/>
    </location>
</feature>
<keyword evidence="6" id="KW-0862">Zinc</keyword>
<proteinExistence type="inferred from homology"/>
<dbReference type="GO" id="GO:0005634">
    <property type="term" value="C:nucleus"/>
    <property type="evidence" value="ECO:0007669"/>
    <property type="project" value="TreeGrafter"/>
</dbReference>
<feature type="compositionally biased region" description="Acidic residues" evidence="7">
    <location>
        <begin position="905"/>
        <end position="921"/>
    </location>
</feature>
<dbReference type="GO" id="GO:0017136">
    <property type="term" value="F:histone deacetylase activity, NAD-dependent"/>
    <property type="evidence" value="ECO:0007669"/>
    <property type="project" value="TreeGrafter"/>
</dbReference>
<feature type="compositionally biased region" description="Low complexity" evidence="7">
    <location>
        <begin position="1079"/>
        <end position="1095"/>
    </location>
</feature>
<feature type="binding site" evidence="6">
    <location>
        <position position="179"/>
    </location>
    <ligand>
        <name>Zn(2+)</name>
        <dbReference type="ChEBI" id="CHEBI:29105"/>
    </ligand>
</feature>
<dbReference type="GO" id="GO:0046872">
    <property type="term" value="F:metal ion binding"/>
    <property type="evidence" value="ECO:0007669"/>
    <property type="project" value="UniProtKB-KW"/>
</dbReference>
<keyword evidence="10" id="KW-1185">Reference proteome</keyword>
<dbReference type="SUPFAM" id="SSF52467">
    <property type="entry name" value="DHS-like NAD/FAD-binding domain"/>
    <property type="match status" value="1"/>
</dbReference>
<dbReference type="OrthoDB" id="2919105at2759"/>
<dbReference type="PANTHER" id="PTHR11085:SF8">
    <property type="entry name" value="NAD-DEPENDENT HISTONE DEACETYLASE HST3"/>
    <property type="match status" value="1"/>
</dbReference>
<evidence type="ECO:0000313" key="10">
    <source>
        <dbReference type="Proteomes" id="UP000059188"/>
    </source>
</evidence>
<dbReference type="Gene3D" id="3.40.50.1220">
    <property type="entry name" value="TPP-binding domain"/>
    <property type="match status" value="1"/>
</dbReference>
<name>A0A0B7F9P6_THACB</name>
<organism evidence="9 10">
    <name type="scientific">Thanatephorus cucumeris (strain AG1-IB / isolate 7/3/14)</name>
    <name type="common">Lettuce bottom rot fungus</name>
    <name type="synonym">Rhizoctonia solani</name>
    <dbReference type="NCBI Taxonomy" id="1108050"/>
    <lineage>
        <taxon>Eukaryota</taxon>
        <taxon>Fungi</taxon>
        <taxon>Dikarya</taxon>
        <taxon>Basidiomycota</taxon>
        <taxon>Agaricomycotina</taxon>
        <taxon>Agaricomycetes</taxon>
        <taxon>Cantharellales</taxon>
        <taxon>Ceratobasidiaceae</taxon>
        <taxon>Rhizoctonia</taxon>
        <taxon>Rhizoctonia solani AG-1</taxon>
    </lineage>
</organism>
<dbReference type="EMBL" id="LN679117">
    <property type="protein sequence ID" value="CEL54796.1"/>
    <property type="molecule type" value="Genomic_DNA"/>
</dbReference>
<keyword evidence="5" id="KW-0496">Mitochondrion</keyword>
<feature type="compositionally biased region" description="Acidic residues" evidence="7">
    <location>
        <begin position="1000"/>
        <end position="1012"/>
    </location>
</feature>
<dbReference type="InterPro" id="IPR026590">
    <property type="entry name" value="Ssirtuin_cat_dom"/>
</dbReference>
<dbReference type="InterPro" id="IPR050134">
    <property type="entry name" value="NAD-dep_sirtuin_deacylases"/>
</dbReference>
<dbReference type="InterPro" id="IPR029035">
    <property type="entry name" value="DHS-like_NAD/FAD-binding_dom"/>
</dbReference>
<sequence>MTQTVPLAHLHSSKPSAAESSSRKTLHGIALAVAKARRIVVVTGAGISCSSGIPDFRSGDGLYNLVKERYPDVVMKGRDLFDAALFRDPGSAAVFYSFMAELKTQIDSAHPAPVHDFLAMLDDKGKLLRSYTQNIDGLEERAGLGTRDLNTTSTTGNAGQRAKNVQLHGDIHRVRCTLCSASYPCSPNHIALFREGVPPDCPECIARSDARTARAARALKCGTLRPAIVLYDEPHPLGDHIGAVQTSDLGKKPDLLIVMGTSLKVHGLRLLVKSFAKAVHSSRPSPSTTSTSSHPFLYNVLFVNRTPPPPGEWTSIIDYHVQGDTDAWVSHVLGEWKRCRPGDWEVQMRLDEVVAGQGGKMKDAKGKAKGEKAKDNKGVKGKDTNAKGKAGKSKSKAPNSGSENQPPPSEVPKSGTRLTITLPKRKGLQAGIGKSPLHGRGVGKNKSKLRIGLGTPARGTPVRQASLATPIKPSDFATPPANPALTFTPMRPAQKRPAPVHSPFIAGSGSTPFTGQFRIDAMFPMSPAHKRAAVLNSSQARPGISTPGPTFGTPTVQRPYGARIVKSPTNTIVVRSPAFVSGLLRARSIPTRDAMEGVEGLAASASASESGAETTDSEMGALASASESDAGMGTTDIDGPPRSREEASTDEEDEDEMGEEAEKTIRLSRRVDMTDSEDLIMDSPEDIPGTIAVVLPSSSTSKPLSRGSTSTGTSHTSSQTSHRSTQDSIFSPQGSQDTPASSQEDDPIAGSSQTMVGMPGSSQTIMCSSASRIPTSSFDLSQTITRSPPPSRSPTPESNRSPRYLEAPRPAPFGRSKTIGGGKALFKDRVLSRHASMSAGPTSPSNRRTTARRASASTSNWSNQHAPSGARRPGHRLPIPGKDFGVTPTGERFALTSSSAATTDVDADSGPDEDSSSEEEVPLARVPRVSITVPLSHKSGPSRRQSSEKRELKLLSPSIAPREDEPRKRNRLGANPDSGMDEPPRGLLLSFKGKEKETDSEMVIDVDPTTDEEAGLDGAVEQMSLDGPVTDTDVDVVGISSGAEQVTVAVSPIQTRARRRVKDAAAAAAAPKRGKRLTRTATRTSSRLAAMASTS</sequence>
<feature type="compositionally biased region" description="Low complexity" evidence="7">
    <location>
        <begin position="600"/>
        <end position="618"/>
    </location>
</feature>
<accession>A0A0B7F9P6</accession>
<feature type="compositionally biased region" description="Acidic residues" evidence="7">
    <location>
        <begin position="648"/>
        <end position="659"/>
    </location>
</feature>
<feature type="region of interest" description="Disordered" evidence="7">
    <location>
        <begin position="1064"/>
        <end position="1095"/>
    </location>
</feature>
<feature type="region of interest" description="Disordered" evidence="7">
    <location>
        <begin position="356"/>
        <end position="463"/>
    </location>
</feature>
<protein>
    <submittedName>
        <fullName evidence="9">NAD-dependent histone deacetylase HST3</fullName>
    </submittedName>
</protein>
<feature type="binding site" evidence="6">
    <location>
        <position position="221"/>
    </location>
    <ligand>
        <name>Zn(2+)</name>
        <dbReference type="ChEBI" id="CHEBI:29105"/>
    </ligand>
</feature>
<evidence type="ECO:0000259" key="8">
    <source>
        <dbReference type="PROSITE" id="PS50305"/>
    </source>
</evidence>
<dbReference type="InterPro" id="IPR003000">
    <property type="entry name" value="Sirtuin"/>
</dbReference>
<dbReference type="PROSITE" id="PS50305">
    <property type="entry name" value="SIRTUIN"/>
    <property type="match status" value="1"/>
</dbReference>
<feature type="region of interest" description="Disordered" evidence="7">
    <location>
        <begin position="1"/>
        <end position="21"/>
    </location>
</feature>
<dbReference type="InterPro" id="IPR026591">
    <property type="entry name" value="Sirtuin_cat_small_dom_sf"/>
</dbReference>
<evidence type="ECO:0000256" key="5">
    <source>
        <dbReference type="ARBA" id="ARBA00023128"/>
    </source>
</evidence>
<dbReference type="Proteomes" id="UP000059188">
    <property type="component" value="Unassembled WGS sequence"/>
</dbReference>
<feature type="region of interest" description="Disordered" evidence="7">
    <location>
        <begin position="600"/>
        <end position="1012"/>
    </location>
</feature>
<dbReference type="PANTHER" id="PTHR11085">
    <property type="entry name" value="NAD-DEPENDENT PROTEIN DEACYLASE SIRTUIN-5, MITOCHONDRIAL-RELATED"/>
    <property type="match status" value="1"/>
</dbReference>
<evidence type="ECO:0000256" key="1">
    <source>
        <dbReference type="ARBA" id="ARBA00004173"/>
    </source>
</evidence>
<keyword evidence="4" id="KW-0520">NAD</keyword>
<feature type="compositionally biased region" description="Polar residues" evidence="7">
    <location>
        <begin position="750"/>
        <end position="780"/>
    </location>
</feature>
<dbReference type="AlphaFoldDB" id="A0A0B7F9P6"/>
<evidence type="ECO:0000256" key="3">
    <source>
        <dbReference type="ARBA" id="ARBA00022679"/>
    </source>
</evidence>
<feature type="compositionally biased region" description="Polar residues" evidence="7">
    <location>
        <begin position="727"/>
        <end position="742"/>
    </location>
</feature>
<feature type="domain" description="Deacetylase sirtuin-type" evidence="8">
    <location>
        <begin position="19"/>
        <end position="345"/>
    </location>
</feature>
<comment type="subcellular location">
    <subcellularLocation>
        <location evidence="1">Mitochondrion</location>
    </subcellularLocation>
</comment>
<feature type="compositionally biased region" description="Low complexity" evidence="7">
    <location>
        <begin position="842"/>
        <end position="863"/>
    </location>
</feature>
<dbReference type="STRING" id="1108050.A0A0B7F9P6"/>
<keyword evidence="3" id="KW-0808">Transferase</keyword>
<comment type="similarity">
    <text evidence="2">Belongs to the sirtuin family. Class I subfamily.</text>
</comment>
<feature type="active site" description="Proton acceptor" evidence="6">
    <location>
        <position position="168"/>
    </location>
</feature>
<keyword evidence="6" id="KW-0479">Metal-binding</keyword>
<feature type="binding site" evidence="6">
    <location>
        <position position="201"/>
    </location>
    <ligand>
        <name>Zn(2+)</name>
        <dbReference type="ChEBI" id="CHEBI:29105"/>
    </ligand>
</feature>
<feature type="compositionally biased region" description="Basic and acidic residues" evidence="7">
    <location>
        <begin position="660"/>
        <end position="673"/>
    </location>
</feature>
<feature type="compositionally biased region" description="Basic and acidic residues" evidence="7">
    <location>
        <begin position="360"/>
        <end position="386"/>
    </location>
</feature>
<gene>
    <name evidence="9" type="ORF">RSOLAG1IB_07330</name>
</gene>
<feature type="binding site" evidence="6">
    <location>
        <position position="176"/>
    </location>
    <ligand>
        <name>Zn(2+)</name>
        <dbReference type="ChEBI" id="CHEBI:29105"/>
    </ligand>
</feature>
<evidence type="ECO:0000256" key="7">
    <source>
        <dbReference type="SAM" id="MobiDB-lite"/>
    </source>
</evidence>
<evidence type="ECO:0000256" key="4">
    <source>
        <dbReference type="ARBA" id="ARBA00023027"/>
    </source>
</evidence>
<dbReference type="GO" id="GO:0005739">
    <property type="term" value="C:mitochondrion"/>
    <property type="evidence" value="ECO:0007669"/>
    <property type="project" value="UniProtKB-SubCell"/>
</dbReference>
<evidence type="ECO:0000313" key="9">
    <source>
        <dbReference type="EMBL" id="CEL54796.1"/>
    </source>
</evidence>
<evidence type="ECO:0000256" key="6">
    <source>
        <dbReference type="PROSITE-ProRule" id="PRU00236"/>
    </source>
</evidence>
<dbReference type="GO" id="GO:0070403">
    <property type="term" value="F:NAD+ binding"/>
    <property type="evidence" value="ECO:0007669"/>
    <property type="project" value="InterPro"/>
</dbReference>
<reference evidence="9 10" key="1">
    <citation type="submission" date="2014-11" db="EMBL/GenBank/DDBJ databases">
        <authorList>
            <person name="Wibberg Daniel"/>
        </authorList>
    </citation>
    <scope>NUCLEOTIDE SEQUENCE [LARGE SCALE GENOMIC DNA]</scope>
    <source>
        <strain evidence="9">Rhizoctonia solani AG1-IB 7/3/14</strain>
    </source>
</reference>